<dbReference type="EMBL" id="SDOV01000004">
    <property type="protein sequence ID" value="KAH7641863.1"/>
    <property type="molecule type" value="Genomic_DNA"/>
</dbReference>
<proteinExistence type="predicted"/>
<comment type="caution">
    <text evidence="2">The sequence shown here is derived from an EMBL/GenBank/DDBJ whole genome shotgun (WGS) entry which is preliminary data.</text>
</comment>
<protein>
    <submittedName>
        <fullName evidence="2">Uncharacterized protein</fullName>
    </submittedName>
</protein>
<organism evidence="2">
    <name type="scientific">Dermatophagoides farinae</name>
    <name type="common">American house dust mite</name>
    <dbReference type="NCBI Taxonomy" id="6954"/>
    <lineage>
        <taxon>Eukaryota</taxon>
        <taxon>Metazoa</taxon>
        <taxon>Ecdysozoa</taxon>
        <taxon>Arthropoda</taxon>
        <taxon>Chelicerata</taxon>
        <taxon>Arachnida</taxon>
        <taxon>Acari</taxon>
        <taxon>Acariformes</taxon>
        <taxon>Sarcoptiformes</taxon>
        <taxon>Astigmata</taxon>
        <taxon>Psoroptidia</taxon>
        <taxon>Analgoidea</taxon>
        <taxon>Pyroglyphidae</taxon>
        <taxon>Dermatophagoidinae</taxon>
        <taxon>Dermatophagoides</taxon>
    </lineage>
</organism>
<dbReference type="AlphaFoldDB" id="A0A9D4P0V1"/>
<dbReference type="Proteomes" id="UP000828236">
    <property type="component" value="Unassembled WGS sequence"/>
</dbReference>
<feature type="compositionally biased region" description="Basic and acidic residues" evidence="1">
    <location>
        <begin position="48"/>
        <end position="62"/>
    </location>
</feature>
<feature type="region of interest" description="Disordered" evidence="1">
    <location>
        <begin position="1"/>
        <end position="78"/>
    </location>
</feature>
<accession>A0A9D4P0V1</accession>
<evidence type="ECO:0000313" key="2">
    <source>
        <dbReference type="EMBL" id="KAH7641863.1"/>
    </source>
</evidence>
<feature type="compositionally biased region" description="Basic residues" evidence="1">
    <location>
        <begin position="1"/>
        <end position="11"/>
    </location>
</feature>
<evidence type="ECO:0000256" key="1">
    <source>
        <dbReference type="SAM" id="MobiDB-lite"/>
    </source>
</evidence>
<gene>
    <name evidence="2" type="ORF">HUG17_4908</name>
</gene>
<name>A0A9D4P0V1_DERFA</name>
<reference evidence="2" key="1">
    <citation type="submission" date="2020-06" db="EMBL/GenBank/DDBJ databases">
        <authorList>
            <person name="Ji K."/>
            <person name="Li J."/>
        </authorList>
    </citation>
    <scope>NUCLEOTIDE SEQUENCE</scope>
    <source>
        <strain evidence="2">JKM2019</strain>
        <tissue evidence="2">Whole body</tissue>
    </source>
</reference>
<feature type="compositionally biased region" description="Basic and acidic residues" evidence="1">
    <location>
        <begin position="15"/>
        <end position="39"/>
    </location>
</feature>
<reference evidence="2" key="2">
    <citation type="journal article" date="2021" name="World Allergy Organ. J.">
        <title>Chromosome-level assembly of Dermatophagoides farinae genome and transcriptome reveals two novel allergens Der f 37 and Der f 39.</title>
        <authorList>
            <person name="Chen J."/>
            <person name="Cai Z."/>
            <person name="Fan D."/>
            <person name="Hu J."/>
            <person name="Hou Y."/>
            <person name="He Y."/>
            <person name="Zhang Z."/>
            <person name="Zhao Z."/>
            <person name="Gao P."/>
            <person name="Hu W."/>
            <person name="Sun J."/>
            <person name="Li J."/>
            <person name="Ji K."/>
        </authorList>
    </citation>
    <scope>NUCLEOTIDE SEQUENCE</scope>
    <source>
        <strain evidence="2">JKM2019</strain>
    </source>
</reference>
<feature type="compositionally biased region" description="Polar residues" evidence="1">
    <location>
        <begin position="63"/>
        <end position="78"/>
    </location>
</feature>
<sequence length="78" mass="9252">MQTTNQHHHPVRQQSNKERRLAANNKDDTTDDSIPRDEQLNGYTKRGTIHESSRYEQRRQEANDTTQTGTTYYNPYQQ</sequence>